<evidence type="ECO:0000313" key="5">
    <source>
        <dbReference type="Proteomes" id="UP000824165"/>
    </source>
</evidence>
<comment type="similarity">
    <text evidence="1">Belongs to the class-I fumarase family.</text>
</comment>
<reference evidence="4" key="1">
    <citation type="submission" date="2020-10" db="EMBL/GenBank/DDBJ databases">
        <authorList>
            <person name="Gilroy R."/>
        </authorList>
    </citation>
    <scope>NUCLEOTIDE SEQUENCE</scope>
    <source>
        <strain evidence="4">CHK181-108</strain>
    </source>
</reference>
<feature type="domain" description="Fe-S hydro-lyase tartrate dehydratase beta-type catalytic" evidence="3">
    <location>
        <begin position="12"/>
        <end position="178"/>
    </location>
</feature>
<comment type="caution">
    <text evidence="4">The sequence shown here is derived from an EMBL/GenBank/DDBJ whole genome shotgun (WGS) entry which is preliminary data.</text>
</comment>
<protein>
    <submittedName>
        <fullName evidence="4">Fe-S-containing hydro-lyase</fullName>
    </submittedName>
</protein>
<proteinExistence type="inferred from homology"/>
<evidence type="ECO:0000259" key="3">
    <source>
        <dbReference type="Pfam" id="PF05683"/>
    </source>
</evidence>
<reference evidence="4" key="2">
    <citation type="journal article" date="2021" name="PeerJ">
        <title>Extensive microbial diversity within the chicken gut microbiome revealed by metagenomics and culture.</title>
        <authorList>
            <person name="Gilroy R."/>
            <person name="Ravi A."/>
            <person name="Getino M."/>
            <person name="Pursley I."/>
            <person name="Horton D.L."/>
            <person name="Alikhan N.F."/>
            <person name="Baker D."/>
            <person name="Gharbi K."/>
            <person name="Hall N."/>
            <person name="Watson M."/>
            <person name="Adriaenssens E.M."/>
            <person name="Foster-Nyarko E."/>
            <person name="Jarju S."/>
            <person name="Secka A."/>
            <person name="Antonio M."/>
            <person name="Oren A."/>
            <person name="Chaudhuri R.R."/>
            <person name="La Ragione R."/>
            <person name="Hildebrand F."/>
            <person name="Pallen M.J."/>
        </authorList>
    </citation>
    <scope>NUCLEOTIDE SEQUENCE</scope>
    <source>
        <strain evidence="4">CHK181-108</strain>
    </source>
</reference>
<dbReference type="NCBIfam" id="TIGR00723">
    <property type="entry name" value="ttdB_fumA_fumB"/>
    <property type="match status" value="1"/>
</dbReference>
<dbReference type="Proteomes" id="UP000824165">
    <property type="component" value="Unassembled WGS sequence"/>
</dbReference>
<dbReference type="SUPFAM" id="SSF117457">
    <property type="entry name" value="FumA C-terminal domain-like"/>
    <property type="match status" value="1"/>
</dbReference>
<dbReference type="PANTHER" id="PTHR43351">
    <property type="entry name" value="L(+)-TARTRATE DEHYDRATASE SUBUNIT BETA"/>
    <property type="match status" value="1"/>
</dbReference>
<gene>
    <name evidence="4" type="ORF">IAA60_02295</name>
</gene>
<dbReference type="EMBL" id="DVLU01000019">
    <property type="protein sequence ID" value="HIT84716.1"/>
    <property type="molecule type" value="Genomic_DNA"/>
</dbReference>
<keyword evidence="2" id="KW-0456">Lyase</keyword>
<dbReference type="PANTHER" id="PTHR43351:SF2">
    <property type="entry name" value="L(+)-TARTRATE DEHYDRATASE SUBUNIT BETA-RELATED"/>
    <property type="match status" value="1"/>
</dbReference>
<dbReference type="InterPro" id="IPR004647">
    <property type="entry name" value="Fe-S_hydro-lyase_TtdB-typ_cat"/>
</dbReference>
<name>A0A9D1H267_9FIRM</name>
<evidence type="ECO:0000256" key="2">
    <source>
        <dbReference type="ARBA" id="ARBA00023239"/>
    </source>
</evidence>
<dbReference type="GO" id="GO:0016836">
    <property type="term" value="F:hydro-lyase activity"/>
    <property type="evidence" value="ECO:0007669"/>
    <property type="project" value="InterPro"/>
</dbReference>
<organism evidence="4 5">
    <name type="scientific">Candidatus Ornithomonoglobus intestinigallinarum</name>
    <dbReference type="NCBI Taxonomy" id="2840894"/>
    <lineage>
        <taxon>Bacteria</taxon>
        <taxon>Bacillati</taxon>
        <taxon>Bacillota</taxon>
        <taxon>Clostridia</taxon>
        <taxon>Candidatus Ornithomonoglobus</taxon>
    </lineage>
</organism>
<dbReference type="InterPro" id="IPR036660">
    <property type="entry name" value="Fe-S_hydroAse_TtdB_cat_sf"/>
</dbReference>
<dbReference type="AlphaFoldDB" id="A0A9D1H267"/>
<dbReference type="Pfam" id="PF05683">
    <property type="entry name" value="Fumerase_C"/>
    <property type="match status" value="1"/>
</dbReference>
<evidence type="ECO:0000313" key="4">
    <source>
        <dbReference type="EMBL" id="HIT84716.1"/>
    </source>
</evidence>
<evidence type="ECO:0000256" key="1">
    <source>
        <dbReference type="ARBA" id="ARBA00008876"/>
    </source>
</evidence>
<accession>A0A9D1H267</accession>
<dbReference type="NCBIfam" id="NF005310">
    <property type="entry name" value="PRK06842.1"/>
    <property type="match status" value="1"/>
</dbReference>
<sequence>MKSAEKRITVPIDKETAKALRAGDSVLLTGTIYTARDAAHERMTRLFKEGEPFPFDIRGQVIYYAGPCPAKPGEVIGSCGPTTAGRMDAYTPLLLDNGLGAMIGKGARSKEVVDAMKRNGVVYFGAIGGAGALIAETIKSAEVIAYDDLGTEAIRKLTVEDFPAVVLIDCDGNDLYETGQKEYREI</sequence>
<dbReference type="Gene3D" id="3.20.130.10">
    <property type="entry name" value="Fe-S hydro-lyase, tartrate dehydratase beta-type, catalytic domain"/>
    <property type="match status" value="1"/>
</dbReference>